<organism evidence="8 10">
    <name type="scientific">Tetragenococcus osmophilus</name>
    <dbReference type="NCBI Taxonomy" id="526944"/>
    <lineage>
        <taxon>Bacteria</taxon>
        <taxon>Bacillati</taxon>
        <taxon>Bacillota</taxon>
        <taxon>Bacilli</taxon>
        <taxon>Lactobacillales</taxon>
        <taxon>Enterococcaceae</taxon>
        <taxon>Tetragenococcus</taxon>
    </lineage>
</organism>
<dbReference type="InterPro" id="IPR051612">
    <property type="entry name" value="Teichoic_Acid_Biosynth"/>
</dbReference>
<dbReference type="Pfam" id="PF04464">
    <property type="entry name" value="Glyphos_transf"/>
    <property type="match status" value="1"/>
</dbReference>
<comment type="similarity">
    <text evidence="2">Belongs to the CDP-glycerol glycerophosphotransferase family.</text>
</comment>
<dbReference type="AlphaFoldDB" id="A0AA38CYD8"/>
<evidence type="ECO:0000256" key="1">
    <source>
        <dbReference type="ARBA" id="ARBA00004202"/>
    </source>
</evidence>
<dbReference type="Proteomes" id="UP000268310">
    <property type="component" value="Chromosome"/>
</dbReference>
<dbReference type="RefSeq" id="WP_123936571.1">
    <property type="nucleotide sequence ID" value="NZ_BSUW01000001.1"/>
</dbReference>
<evidence type="ECO:0000313" key="9">
    <source>
        <dbReference type="Proteomes" id="UP000268310"/>
    </source>
</evidence>
<dbReference type="InterPro" id="IPR007554">
    <property type="entry name" value="Glycerophosphate_synth"/>
</dbReference>
<dbReference type="GO" id="GO:0019350">
    <property type="term" value="P:teichoic acid biosynthetic process"/>
    <property type="evidence" value="ECO:0007669"/>
    <property type="project" value="UniProtKB-KW"/>
</dbReference>
<dbReference type="EMBL" id="BSUW01000001">
    <property type="protein sequence ID" value="GMA71412.1"/>
    <property type="molecule type" value="Genomic_DNA"/>
</dbReference>
<dbReference type="Gene3D" id="3.40.50.12580">
    <property type="match status" value="1"/>
</dbReference>
<dbReference type="GO" id="GO:0047355">
    <property type="term" value="F:CDP-glycerol glycerophosphotransferase activity"/>
    <property type="evidence" value="ECO:0007669"/>
    <property type="project" value="InterPro"/>
</dbReference>
<evidence type="ECO:0000256" key="3">
    <source>
        <dbReference type="ARBA" id="ARBA00022475"/>
    </source>
</evidence>
<keyword evidence="9" id="KW-1185">Reference proteome</keyword>
<dbReference type="EMBL" id="CP027783">
    <property type="protein sequence ID" value="AYW48791.1"/>
    <property type="molecule type" value="Genomic_DNA"/>
</dbReference>
<protein>
    <submittedName>
        <fullName evidence="8">CDP-glycerol glycerophosphotransferase</fullName>
    </submittedName>
    <submittedName>
        <fullName evidence="7">CDP-glycerol--poly(Glycerophosphate) glycerophosphotransferase</fullName>
    </submittedName>
</protein>
<comment type="subcellular location">
    <subcellularLocation>
        <location evidence="1">Cell membrane</location>
        <topology evidence="1">Peripheral membrane protein</topology>
    </subcellularLocation>
</comment>
<dbReference type="Gene3D" id="3.40.50.11820">
    <property type="match status" value="1"/>
</dbReference>
<accession>A0AA38CYD8</accession>
<keyword evidence="6" id="KW-0472">Membrane</keyword>
<sequence length="399" mass="47568">MIKRILSKIYKIIFNFSASVFPIKSGVVLLETFNGKLPSDNPYAIYQELTKQVEEKNLYWGIKKENMKEAKEKYPDLNLVPRFSVKWLWLTTRANFWIFNSRMPNWLKKNKDTVYIQTWHGTPLKKLGADIQEVAMPGTDTEKYKNNFIVEAKRWDYLVAPNEYSEKIFKQAFQFQNNMLEIGYPRNDELVNNKDNKQLRNELKQKIIGKESGRVILYAPTWRDDYFIKKGSYKFFMPFDLEKITHCLEKEDTLIIRPHYLVGDSINIEGYEDQIKVCMNEPINELYLISDLLITDYSSVMFDFAILQRPMLFYPYDMKHYKEKLRGFYLDYNKVPGPIAQNEEEFYQFIQEFISYGEFSQYEDKIDAFEQRFCQWEDGKASQEVSQLLIKQSEDNNLS</sequence>
<dbReference type="KEGG" id="too:C7K38_10605"/>
<dbReference type="PANTHER" id="PTHR37316:SF3">
    <property type="entry name" value="TEICHOIC ACID GLYCEROL-PHOSPHATE TRANSFERASE"/>
    <property type="match status" value="1"/>
</dbReference>
<keyword evidence="5" id="KW-0777">Teichoic acid biosynthesis</keyword>
<proteinExistence type="inferred from homology"/>
<reference evidence="7" key="3">
    <citation type="submission" date="2018-03" db="EMBL/GenBank/DDBJ databases">
        <authorList>
            <person name="Jeon C.O."/>
        </authorList>
    </citation>
    <scope>NUCLEOTIDE SEQUENCE</scope>
    <source>
        <strain evidence="7">JCM 31126</strain>
    </source>
</reference>
<evidence type="ECO:0000256" key="6">
    <source>
        <dbReference type="ARBA" id="ARBA00023136"/>
    </source>
</evidence>
<name>A0AA38CYD8_9ENTE</name>
<dbReference type="Proteomes" id="UP001157039">
    <property type="component" value="Unassembled WGS sequence"/>
</dbReference>
<keyword evidence="3" id="KW-1003">Cell membrane</keyword>
<dbReference type="GO" id="GO:0005886">
    <property type="term" value="C:plasma membrane"/>
    <property type="evidence" value="ECO:0007669"/>
    <property type="project" value="UniProtKB-SubCell"/>
</dbReference>
<reference evidence="7 9" key="1">
    <citation type="journal article" date="2012" name="Int. J. Syst. Evol. Microbiol.">
        <title>Characterization of Tetragenococcus strains from sugar thick juice reveals a novel species, Tetragenococcus osmophilus sp. nov., and divides Tetragenococcus halophilus into two subspecies, T. halophilus subsp. halophilus subsp. nov. and T. halophilus subsp. flandriensis subsp. nov.</title>
        <authorList>
            <person name="Juste A."/>
            <person name="Van Trappen S."/>
            <person name="Verreth C."/>
            <person name="Cleenwerck I."/>
            <person name="De Vos P."/>
            <person name="Lievens B."/>
            <person name="Willems K.A."/>
        </authorList>
    </citation>
    <scope>NUCLEOTIDE SEQUENCE [LARGE SCALE GENOMIC DNA]</scope>
    <source>
        <strain evidence="7 9">JCM 31126</strain>
    </source>
</reference>
<dbReference type="PANTHER" id="PTHR37316">
    <property type="entry name" value="TEICHOIC ACID GLYCEROL-PHOSPHATE PRIMASE"/>
    <property type="match status" value="1"/>
</dbReference>
<evidence type="ECO:0000313" key="7">
    <source>
        <dbReference type="EMBL" id="AYW48791.1"/>
    </source>
</evidence>
<dbReference type="InterPro" id="IPR043148">
    <property type="entry name" value="TagF_C"/>
</dbReference>
<dbReference type="InterPro" id="IPR043149">
    <property type="entry name" value="TagF_N"/>
</dbReference>
<evidence type="ECO:0000256" key="2">
    <source>
        <dbReference type="ARBA" id="ARBA00010488"/>
    </source>
</evidence>
<gene>
    <name evidence="8" type="primary">tagF1</name>
    <name evidence="7" type="ORF">C7K38_10605</name>
    <name evidence="8" type="ORF">GCM10025885_04610</name>
</gene>
<reference evidence="8 10" key="2">
    <citation type="journal article" date="2014" name="Int. J. Syst. Evol. Microbiol.">
        <title>Complete genome sequence of Corynebacterium casei LMG S-19264T (=DSM 44701T), isolated from a smear-ripened cheese.</title>
        <authorList>
            <consortium name="US DOE Joint Genome Institute (JGI-PGF)"/>
            <person name="Walter F."/>
            <person name="Albersmeier A."/>
            <person name="Kalinowski J."/>
            <person name="Ruckert C."/>
        </authorList>
    </citation>
    <scope>NUCLEOTIDE SEQUENCE [LARGE SCALE GENOMIC DNA]</scope>
    <source>
        <strain evidence="8 10">NBRC 114545</strain>
    </source>
</reference>
<evidence type="ECO:0000256" key="5">
    <source>
        <dbReference type="ARBA" id="ARBA00022944"/>
    </source>
</evidence>
<evidence type="ECO:0000313" key="10">
    <source>
        <dbReference type="Proteomes" id="UP001157039"/>
    </source>
</evidence>
<dbReference type="SUPFAM" id="SSF53756">
    <property type="entry name" value="UDP-Glycosyltransferase/glycogen phosphorylase"/>
    <property type="match status" value="1"/>
</dbReference>
<evidence type="ECO:0000313" key="8">
    <source>
        <dbReference type="EMBL" id="GMA71412.1"/>
    </source>
</evidence>
<evidence type="ECO:0000256" key="4">
    <source>
        <dbReference type="ARBA" id="ARBA00022679"/>
    </source>
</evidence>
<reference evidence="8" key="4">
    <citation type="submission" date="2023-02" db="EMBL/GenBank/DDBJ databases">
        <authorList>
            <person name="Sun Q."/>
            <person name="Mori K."/>
        </authorList>
    </citation>
    <scope>NUCLEOTIDE SEQUENCE</scope>
    <source>
        <strain evidence="8">NBRC 114545</strain>
    </source>
</reference>
<keyword evidence="4" id="KW-0808">Transferase</keyword>